<evidence type="ECO:0000256" key="3">
    <source>
        <dbReference type="ARBA" id="ARBA00023004"/>
    </source>
</evidence>
<evidence type="ECO:0000313" key="6">
    <source>
        <dbReference type="EnsemblMetazoa" id="ACHR008869-PA"/>
    </source>
</evidence>
<proteinExistence type="inferred from homology"/>
<protein>
    <recommendedName>
        <fullName evidence="8">Cytochrome P450</fullName>
    </recommendedName>
</protein>
<comment type="similarity">
    <text evidence="1">Belongs to the cytochrome P450 family.</text>
</comment>
<evidence type="ECO:0000256" key="1">
    <source>
        <dbReference type="ARBA" id="ARBA00010617"/>
    </source>
</evidence>
<keyword evidence="3" id="KW-0408">Iron</keyword>
<evidence type="ECO:0000313" key="7">
    <source>
        <dbReference type="Proteomes" id="UP000075881"/>
    </source>
</evidence>
<dbReference type="GO" id="GO:0016712">
    <property type="term" value="F:oxidoreductase activity, acting on paired donors, with incorporation or reduction of molecular oxygen, reduced flavin or flavoprotein as one donor, and incorporation of one atom of oxygen"/>
    <property type="evidence" value="ECO:0007669"/>
    <property type="project" value="TreeGrafter"/>
</dbReference>
<evidence type="ECO:0000256" key="5">
    <source>
        <dbReference type="SAM" id="SignalP"/>
    </source>
</evidence>
<dbReference type="GO" id="GO:0006805">
    <property type="term" value="P:xenobiotic metabolic process"/>
    <property type="evidence" value="ECO:0007669"/>
    <property type="project" value="TreeGrafter"/>
</dbReference>
<dbReference type="Gene3D" id="1.10.630.10">
    <property type="entry name" value="Cytochrome P450"/>
    <property type="match status" value="1"/>
</dbReference>
<accession>A0A182KDN2</accession>
<dbReference type="STRING" id="43041.A0A182KDN2"/>
<dbReference type="EnsemblMetazoa" id="ACHR008869-RA">
    <property type="protein sequence ID" value="ACHR008869-PA"/>
    <property type="gene ID" value="ACHR008869"/>
</dbReference>
<dbReference type="GO" id="GO:0008395">
    <property type="term" value="F:steroid hydroxylase activity"/>
    <property type="evidence" value="ECO:0007669"/>
    <property type="project" value="TreeGrafter"/>
</dbReference>
<dbReference type="AlphaFoldDB" id="A0A182KDN2"/>
<dbReference type="SUPFAM" id="SSF48264">
    <property type="entry name" value="Cytochrome P450"/>
    <property type="match status" value="1"/>
</dbReference>
<dbReference type="InterPro" id="IPR036396">
    <property type="entry name" value="Cyt_P450_sf"/>
</dbReference>
<dbReference type="PANTHER" id="PTHR24300">
    <property type="entry name" value="CYTOCHROME P450 508A4-RELATED"/>
    <property type="match status" value="1"/>
</dbReference>
<dbReference type="Proteomes" id="UP000075881">
    <property type="component" value="Unassembled WGS sequence"/>
</dbReference>
<reference evidence="6" key="2">
    <citation type="submission" date="2020-05" db="UniProtKB">
        <authorList>
            <consortium name="EnsemblMetazoa"/>
        </authorList>
    </citation>
    <scope>IDENTIFICATION</scope>
    <source>
        <strain evidence="6">ACHKN1017</strain>
    </source>
</reference>
<dbReference type="GO" id="GO:0020037">
    <property type="term" value="F:heme binding"/>
    <property type="evidence" value="ECO:0007669"/>
    <property type="project" value="InterPro"/>
</dbReference>
<dbReference type="InterPro" id="IPR050182">
    <property type="entry name" value="Cytochrome_P450_fam2"/>
</dbReference>
<dbReference type="InterPro" id="IPR001128">
    <property type="entry name" value="Cyt_P450"/>
</dbReference>
<reference evidence="7" key="1">
    <citation type="submission" date="2013-03" db="EMBL/GenBank/DDBJ databases">
        <title>The Genome Sequence of Anopheles christyi ACHKN1017.</title>
        <authorList>
            <consortium name="The Broad Institute Genomics Platform"/>
            <person name="Neafsey D.E."/>
            <person name="Besansky N."/>
            <person name="Walker B."/>
            <person name="Young S.K."/>
            <person name="Zeng Q."/>
            <person name="Gargeya S."/>
            <person name="Fitzgerald M."/>
            <person name="Haas B."/>
            <person name="Abouelleil A."/>
            <person name="Allen A.W."/>
            <person name="Alvarado L."/>
            <person name="Arachchi H.M."/>
            <person name="Berlin A.M."/>
            <person name="Chapman S.B."/>
            <person name="Gainer-Dewar J."/>
            <person name="Goldberg J."/>
            <person name="Griggs A."/>
            <person name="Gujja S."/>
            <person name="Hansen M."/>
            <person name="Howarth C."/>
            <person name="Imamovic A."/>
            <person name="Ireland A."/>
            <person name="Larimer J."/>
            <person name="McCowan C."/>
            <person name="Murphy C."/>
            <person name="Pearson M."/>
            <person name="Poon T.W."/>
            <person name="Priest M."/>
            <person name="Roberts A."/>
            <person name="Saif S."/>
            <person name="Shea T."/>
            <person name="Sisk P."/>
            <person name="Sykes S."/>
            <person name="Wortman J."/>
            <person name="Nusbaum C."/>
            <person name="Birren B."/>
        </authorList>
    </citation>
    <scope>NUCLEOTIDE SEQUENCE [LARGE SCALE GENOMIC DNA]</scope>
    <source>
        <strain evidence="7">ACHKN1017</strain>
    </source>
</reference>
<keyword evidence="7" id="KW-1185">Reference proteome</keyword>
<keyword evidence="5" id="KW-0732">Signal</keyword>
<dbReference type="PRINTS" id="PR00385">
    <property type="entry name" value="P450"/>
</dbReference>
<organism evidence="6 7">
    <name type="scientific">Anopheles christyi</name>
    <dbReference type="NCBI Taxonomy" id="43041"/>
    <lineage>
        <taxon>Eukaryota</taxon>
        <taxon>Metazoa</taxon>
        <taxon>Ecdysozoa</taxon>
        <taxon>Arthropoda</taxon>
        <taxon>Hexapoda</taxon>
        <taxon>Insecta</taxon>
        <taxon>Pterygota</taxon>
        <taxon>Neoptera</taxon>
        <taxon>Endopterygota</taxon>
        <taxon>Diptera</taxon>
        <taxon>Nematocera</taxon>
        <taxon>Culicoidea</taxon>
        <taxon>Culicidae</taxon>
        <taxon>Anophelinae</taxon>
        <taxon>Anopheles</taxon>
    </lineage>
</organism>
<evidence type="ECO:0000256" key="4">
    <source>
        <dbReference type="ARBA" id="ARBA00023033"/>
    </source>
</evidence>
<dbReference type="InterPro" id="IPR002401">
    <property type="entry name" value="Cyt_P450_E_grp-I"/>
</dbReference>
<dbReference type="PRINTS" id="PR00463">
    <property type="entry name" value="EP450I"/>
</dbReference>
<sequence length="421" mass="48026">MLLLLLILLFISCCFFVVILNRRKKPPGPYGLPFIGYLSFINPLKPYETFSRLAQRYGPIYGLWMGQVYTVVLTDPSLIRTILAKDEATGRAPLFITHGIMGGHGIICAQGDLWRDQRRLSIDWLRRLGMIKYGSARLDLERRIISGLNEILQDINSMLDKEPNGLNPSPIIHHVLGNLLNDLVFGIKYEKDNDTWKYLQYLQEEGVKHIGVSMAVNFLPFLRYLPSTRRTIDFLLSGKRKTHMIYDAIIANQRSMMRTSESLNQEQDVCILKCFLSEAAKRQNAARPDAAFCDDIQLRHLMADLFGAGVDTTFTTIRWALLYIALYPRVQQRLREELRQRLVANESPSLNDVEALPYLRATIAEVQRIRSVVPLGIPHGTTKELTIAGFNIPPNTMIMPLIWAVHMSPTLFNAPNTFKPE</sequence>
<dbReference type="Pfam" id="PF00067">
    <property type="entry name" value="p450"/>
    <property type="match status" value="1"/>
</dbReference>
<dbReference type="GO" id="GO:0005737">
    <property type="term" value="C:cytoplasm"/>
    <property type="evidence" value="ECO:0007669"/>
    <property type="project" value="TreeGrafter"/>
</dbReference>
<dbReference type="VEuPathDB" id="VectorBase:ACHR008869"/>
<feature type="signal peptide" evidence="5">
    <location>
        <begin position="1"/>
        <end position="16"/>
    </location>
</feature>
<name>A0A182KDN2_9DIPT</name>
<dbReference type="PANTHER" id="PTHR24300:SF403">
    <property type="entry name" value="CYTOCHROME P450 306A1"/>
    <property type="match status" value="1"/>
</dbReference>
<keyword evidence="4" id="KW-0560">Oxidoreductase</keyword>
<keyword evidence="4" id="KW-0503">Monooxygenase</keyword>
<feature type="chain" id="PRO_5008125399" description="Cytochrome P450" evidence="5">
    <location>
        <begin position="17"/>
        <end position="421"/>
    </location>
</feature>
<evidence type="ECO:0008006" key="8">
    <source>
        <dbReference type="Google" id="ProtNLM"/>
    </source>
</evidence>
<dbReference type="GO" id="GO:0005506">
    <property type="term" value="F:iron ion binding"/>
    <property type="evidence" value="ECO:0007669"/>
    <property type="project" value="InterPro"/>
</dbReference>
<evidence type="ECO:0000256" key="2">
    <source>
        <dbReference type="ARBA" id="ARBA00022723"/>
    </source>
</evidence>
<dbReference type="GO" id="GO:0006082">
    <property type="term" value="P:organic acid metabolic process"/>
    <property type="evidence" value="ECO:0007669"/>
    <property type="project" value="TreeGrafter"/>
</dbReference>
<keyword evidence="2" id="KW-0479">Metal-binding</keyword>